<dbReference type="PROSITE" id="PS50093">
    <property type="entry name" value="PKD"/>
    <property type="match status" value="1"/>
</dbReference>
<dbReference type="InterPro" id="IPR013783">
    <property type="entry name" value="Ig-like_fold"/>
</dbReference>
<name>A0ABR4SMQ1_9MICO</name>
<dbReference type="EMBL" id="JDRS01000001">
    <property type="protein sequence ID" value="KDS94473.1"/>
    <property type="molecule type" value="Genomic_DNA"/>
</dbReference>
<accession>A0ABR4SMQ1</accession>
<evidence type="ECO:0000256" key="1">
    <source>
        <dbReference type="SAM" id="MobiDB-lite"/>
    </source>
</evidence>
<sequence length="182" mass="20176">MPVVTESDLRSLGIESLVAHIGPPGGWIPVGIDMIAWAESREQTFDVVMLGQPVKVRATPVKYVWDFGDGTVLTTTFPGREYPARDVSMRYAYQGWYEVSLVTQFSGEYSVSGGPWQPIAGTVSVASEKRWIYSDLRESRLVDDEVPEEYRNVPERGPDTLGPVNPNARVETLTVPHPSPIP</sequence>
<reference evidence="3 4" key="1">
    <citation type="submission" date="2014-01" db="EMBL/GenBank/DDBJ databases">
        <title>Draft genome sequence of the multidrug-resistant clinical isolate Dermabacter hominis 1368.</title>
        <authorList>
            <person name="Albersmeier A."/>
            <person name="Bomholt C."/>
            <person name="Glaub A."/>
            <person name="Ruckert C."/>
            <person name="Soriano F."/>
            <person name="Fernandez-Natal I."/>
            <person name="Tauch A."/>
        </authorList>
    </citation>
    <scope>NUCLEOTIDE SEQUENCE [LARGE SCALE GENOMIC DNA]</scope>
    <source>
        <strain evidence="3 4">1368</strain>
    </source>
</reference>
<dbReference type="InterPro" id="IPR000601">
    <property type="entry name" value="PKD_dom"/>
</dbReference>
<protein>
    <recommendedName>
        <fullName evidence="2">PKD domain-containing protein</fullName>
    </recommendedName>
</protein>
<organism evidence="3 4">
    <name type="scientific">Dermabacter hominis 1368</name>
    <dbReference type="NCBI Taxonomy" id="1450519"/>
    <lineage>
        <taxon>Bacteria</taxon>
        <taxon>Bacillati</taxon>
        <taxon>Actinomycetota</taxon>
        <taxon>Actinomycetes</taxon>
        <taxon>Micrococcales</taxon>
        <taxon>Dermabacteraceae</taxon>
        <taxon>Dermabacter</taxon>
    </lineage>
</organism>
<proteinExistence type="predicted"/>
<keyword evidence="4" id="KW-1185">Reference proteome</keyword>
<evidence type="ECO:0000313" key="4">
    <source>
        <dbReference type="Proteomes" id="UP000030182"/>
    </source>
</evidence>
<feature type="region of interest" description="Disordered" evidence="1">
    <location>
        <begin position="154"/>
        <end position="182"/>
    </location>
</feature>
<dbReference type="SUPFAM" id="SSF49299">
    <property type="entry name" value="PKD domain"/>
    <property type="match status" value="1"/>
</dbReference>
<dbReference type="Gene3D" id="2.60.40.10">
    <property type="entry name" value="Immunoglobulins"/>
    <property type="match status" value="1"/>
</dbReference>
<dbReference type="Proteomes" id="UP000030182">
    <property type="component" value="Unassembled WGS sequence"/>
</dbReference>
<comment type="caution">
    <text evidence="3">The sequence shown here is derived from an EMBL/GenBank/DDBJ whole genome shotgun (WGS) entry which is preliminary data.</text>
</comment>
<evidence type="ECO:0000259" key="2">
    <source>
        <dbReference type="PROSITE" id="PS50093"/>
    </source>
</evidence>
<dbReference type="InterPro" id="IPR035986">
    <property type="entry name" value="PKD_dom_sf"/>
</dbReference>
<dbReference type="Pfam" id="PF00801">
    <property type="entry name" value="PKD"/>
    <property type="match status" value="1"/>
</dbReference>
<evidence type="ECO:0000313" key="3">
    <source>
        <dbReference type="EMBL" id="KDS94473.1"/>
    </source>
</evidence>
<gene>
    <name evidence="3" type="ORF">DHOM_01495</name>
</gene>
<feature type="domain" description="PKD" evidence="2">
    <location>
        <begin position="59"/>
        <end position="101"/>
    </location>
</feature>